<gene>
    <name evidence="1" type="ORF">LCMAC201_00930</name>
</gene>
<evidence type="ECO:0000313" key="1">
    <source>
        <dbReference type="EMBL" id="QBK87191.1"/>
    </source>
</evidence>
<dbReference type="EMBL" id="MK500345">
    <property type="protein sequence ID" value="QBK87191.1"/>
    <property type="molecule type" value="Genomic_DNA"/>
</dbReference>
<accession>A0A481YWB8</accession>
<proteinExistence type="predicted"/>
<reference evidence="1" key="1">
    <citation type="journal article" date="2019" name="MBio">
        <title>Virus Genomes from Deep Sea Sediments Expand the Ocean Megavirome and Support Independent Origins of Viral Gigantism.</title>
        <authorList>
            <person name="Backstrom D."/>
            <person name="Yutin N."/>
            <person name="Jorgensen S.L."/>
            <person name="Dharamshi J."/>
            <person name="Homa F."/>
            <person name="Zaremba-Niedwiedzka K."/>
            <person name="Spang A."/>
            <person name="Wolf Y.I."/>
            <person name="Koonin E.V."/>
            <person name="Ettema T.J."/>
        </authorList>
    </citation>
    <scope>NUCLEOTIDE SEQUENCE</scope>
</reference>
<sequence>MDLQNSIHSRLDLLFRGFLHLIADHFKLDYEDLCSFVESVDLGTKLTCMHIMVSGKNKGKLCPSKALDNGYCGKHQNSASITVGTIIKKITSSVNKGPTKTQLNIIEWLNTAVPQDETVLKKRSKGLLHEETDIIFDDEYIVIGRLDGNKIIKLSHYEVELCENRGWRYDETAVEDPEED</sequence>
<name>A0A481YWB8_9VIRU</name>
<organism evidence="1">
    <name type="scientific">Marseillevirus LCMAC201</name>
    <dbReference type="NCBI Taxonomy" id="2506605"/>
    <lineage>
        <taxon>Viruses</taxon>
        <taxon>Varidnaviria</taxon>
        <taxon>Bamfordvirae</taxon>
        <taxon>Nucleocytoviricota</taxon>
        <taxon>Megaviricetes</taxon>
        <taxon>Pimascovirales</taxon>
        <taxon>Pimascovirales incertae sedis</taxon>
        <taxon>Marseilleviridae</taxon>
    </lineage>
</organism>
<protein>
    <submittedName>
        <fullName evidence="1">Uncharacterized protein</fullName>
    </submittedName>
</protein>